<comment type="subcellular location">
    <subcellularLocation>
        <location evidence="14">Endoplasmic reticulum membrane</location>
        <topology evidence="14">Multi-pass membrane protein</topology>
    </subcellularLocation>
    <subcellularLocation>
        <location evidence="1">Membrane</location>
        <topology evidence="1">Multi-pass membrane protein</topology>
    </subcellularLocation>
</comment>
<dbReference type="EMBL" id="JARBDR010000512">
    <property type="protein sequence ID" value="KAJ8311282.1"/>
    <property type="molecule type" value="Genomic_DNA"/>
</dbReference>
<dbReference type="PANTHER" id="PTHR11035">
    <property type="entry name" value="VERY-LONG-CHAIN (3R)-3-HYDROXYACYL-COA DEHYDRATASE"/>
    <property type="match status" value="1"/>
</dbReference>
<feature type="transmembrane region" description="Helical" evidence="14">
    <location>
        <begin position="117"/>
        <end position="137"/>
    </location>
</feature>
<comment type="pathway">
    <text evidence="2 14">Lipid metabolism; fatty acid biosynthesis.</text>
</comment>
<keyword evidence="6 14" id="KW-0812">Transmembrane</keyword>
<evidence type="ECO:0000256" key="3">
    <source>
        <dbReference type="ARBA" id="ARBA00007811"/>
    </source>
</evidence>
<keyword evidence="10 14" id="KW-0472">Membrane</keyword>
<evidence type="ECO:0000256" key="5">
    <source>
        <dbReference type="ARBA" id="ARBA00022516"/>
    </source>
</evidence>
<dbReference type="InterPro" id="IPR007482">
    <property type="entry name" value="Tyr_Pase-like_PTPLA"/>
</dbReference>
<organism evidence="15 16">
    <name type="scientific">Tegillarca granosa</name>
    <name type="common">Malaysian cockle</name>
    <name type="synonym">Anadara granosa</name>
    <dbReference type="NCBI Taxonomy" id="220873"/>
    <lineage>
        <taxon>Eukaryota</taxon>
        <taxon>Metazoa</taxon>
        <taxon>Spiralia</taxon>
        <taxon>Lophotrochozoa</taxon>
        <taxon>Mollusca</taxon>
        <taxon>Bivalvia</taxon>
        <taxon>Autobranchia</taxon>
        <taxon>Pteriomorphia</taxon>
        <taxon>Arcoida</taxon>
        <taxon>Arcoidea</taxon>
        <taxon>Arcidae</taxon>
        <taxon>Tegillarca</taxon>
    </lineage>
</organism>
<evidence type="ECO:0000256" key="6">
    <source>
        <dbReference type="ARBA" id="ARBA00022692"/>
    </source>
</evidence>
<keyword evidence="5 14" id="KW-0444">Lipid biosynthesis</keyword>
<feature type="transmembrane region" description="Helical" evidence="14">
    <location>
        <begin position="22"/>
        <end position="44"/>
    </location>
</feature>
<name>A0ABQ9F4R8_TEGGR</name>
<evidence type="ECO:0000256" key="4">
    <source>
        <dbReference type="ARBA" id="ARBA00013122"/>
    </source>
</evidence>
<comment type="caution">
    <text evidence="15">The sequence shown here is derived from an EMBL/GenBank/DDBJ whole genome shotgun (WGS) entry which is preliminary data.</text>
</comment>
<keyword evidence="9 14" id="KW-0443">Lipid metabolism</keyword>
<evidence type="ECO:0000256" key="9">
    <source>
        <dbReference type="ARBA" id="ARBA00023098"/>
    </source>
</evidence>
<keyword evidence="7 14" id="KW-0276">Fatty acid metabolism</keyword>
<evidence type="ECO:0000256" key="10">
    <source>
        <dbReference type="ARBA" id="ARBA00023136"/>
    </source>
</evidence>
<dbReference type="Proteomes" id="UP001217089">
    <property type="component" value="Unassembled WGS sequence"/>
</dbReference>
<feature type="transmembrane region" description="Helical" evidence="14">
    <location>
        <begin position="172"/>
        <end position="191"/>
    </location>
</feature>
<comment type="catalytic activity">
    <reaction evidence="13 14">
        <text>a very-long-chain (3R)-3-hydroxyacyl-CoA = a very-long-chain (2E)-enoyl-CoA + H2O</text>
        <dbReference type="Rhea" id="RHEA:45812"/>
        <dbReference type="ChEBI" id="CHEBI:15377"/>
        <dbReference type="ChEBI" id="CHEBI:83728"/>
        <dbReference type="ChEBI" id="CHEBI:85440"/>
        <dbReference type="EC" id="4.2.1.134"/>
    </reaction>
</comment>
<keyword evidence="11 14" id="KW-0275">Fatty acid biosynthesis</keyword>
<evidence type="ECO:0000256" key="8">
    <source>
        <dbReference type="ARBA" id="ARBA00022989"/>
    </source>
</evidence>
<evidence type="ECO:0000256" key="12">
    <source>
        <dbReference type="ARBA" id="ARBA00023239"/>
    </source>
</evidence>
<dbReference type="Pfam" id="PF04387">
    <property type="entry name" value="PTPLA"/>
    <property type="match status" value="1"/>
</dbReference>
<dbReference type="PANTHER" id="PTHR11035:SF3">
    <property type="entry name" value="VERY-LONG-CHAIN (3R)-3-HYDROXYACYL-COA DEHYDRATASE"/>
    <property type="match status" value="1"/>
</dbReference>
<keyword evidence="8 14" id="KW-1133">Transmembrane helix</keyword>
<reference evidence="15 16" key="1">
    <citation type="submission" date="2022-12" db="EMBL/GenBank/DDBJ databases">
        <title>Chromosome-level genome of Tegillarca granosa.</title>
        <authorList>
            <person name="Kim J."/>
        </authorList>
    </citation>
    <scope>NUCLEOTIDE SEQUENCE [LARGE SCALE GENOMIC DNA]</scope>
    <source>
        <strain evidence="15">Teg-2019</strain>
        <tissue evidence="15">Adductor muscle</tissue>
    </source>
</reference>
<gene>
    <name evidence="15" type="ORF">KUTeg_011167</name>
</gene>
<evidence type="ECO:0000256" key="11">
    <source>
        <dbReference type="ARBA" id="ARBA00023160"/>
    </source>
</evidence>
<comment type="caution">
    <text evidence="14">Lacks conserved residue(s) required for the propagation of feature annotation.</text>
</comment>
<comment type="function">
    <text evidence="14">Catalyzes the third of the four reactions of the long-chain fatty acids elongation cycle. This endoplasmic reticulum-bound enzymatic process, allows the addition of two carbons to the chain of long- and very long-chain fatty acids/VLCFAs per cycle. This enzyme catalyzes the dehydration of the 3-hydroxyacyl-CoA intermediate into trans-2,3-enoyl-CoA, within each cycle of fatty acid elongation. Thereby, it participates to the production of VLCFAs of different chain lengths that are involved in multiple biological processes as precursors of membrane lipids and lipid mediators.</text>
</comment>
<evidence type="ECO:0000313" key="15">
    <source>
        <dbReference type="EMBL" id="KAJ8311282.1"/>
    </source>
</evidence>
<evidence type="ECO:0000313" key="16">
    <source>
        <dbReference type="Proteomes" id="UP001217089"/>
    </source>
</evidence>
<protein>
    <recommendedName>
        <fullName evidence="4 14">Very-long-chain (3R)-3-hydroxyacyl-CoA dehydratase</fullName>
        <ecNumber evidence="4 14">4.2.1.134</ecNumber>
    </recommendedName>
</protein>
<keyword evidence="14" id="KW-0256">Endoplasmic reticulum</keyword>
<keyword evidence="12 14" id="KW-0456">Lyase</keyword>
<evidence type="ECO:0000256" key="2">
    <source>
        <dbReference type="ARBA" id="ARBA00005194"/>
    </source>
</evidence>
<sequence length="210" mass="23676">MATTRRNKSPAQSSEEDSPVTLAYLVAYNVLQMLGWSAILLSIVSCFIQTGSITQVYKFVSPLLNVFQTAAVLEILHCACGFVRSGVMLTALQVFSRVFITWGVAYSLKSVQLGPSVLMFVGAWSITEVIRYAFYFFNLGELLTVINGLDEAKRTQIYSYSLPNALNVSFNFHYFLIFFMLSYIPVFPQLYTHMLAQRKKIISGDRPKTD</sequence>
<comment type="similarity">
    <text evidence="3 14">Belongs to the very long-chain fatty acids dehydratase HACD family.</text>
</comment>
<evidence type="ECO:0000256" key="7">
    <source>
        <dbReference type="ARBA" id="ARBA00022832"/>
    </source>
</evidence>
<dbReference type="EC" id="4.2.1.134" evidence="4 14"/>
<proteinExistence type="inferred from homology"/>
<evidence type="ECO:0000256" key="14">
    <source>
        <dbReference type="RuleBase" id="RU363109"/>
    </source>
</evidence>
<evidence type="ECO:0000256" key="1">
    <source>
        <dbReference type="ARBA" id="ARBA00004141"/>
    </source>
</evidence>
<dbReference type="PROSITE" id="PS00383">
    <property type="entry name" value="TYR_PHOSPHATASE_1"/>
    <property type="match status" value="1"/>
</dbReference>
<evidence type="ECO:0000256" key="13">
    <source>
        <dbReference type="ARBA" id="ARBA00036671"/>
    </source>
</evidence>
<accession>A0ABQ9F4R8</accession>
<dbReference type="InterPro" id="IPR016130">
    <property type="entry name" value="Tyr_Pase_AS"/>
</dbReference>
<keyword evidence="16" id="KW-1185">Reference proteome</keyword>